<dbReference type="CDD" id="cd03062">
    <property type="entry name" value="TRX_Fd_Sucrase"/>
    <property type="match status" value="1"/>
</dbReference>
<name>A0A642UMA5_DIURU</name>
<evidence type="ECO:0000313" key="4">
    <source>
        <dbReference type="EMBL" id="KAA8901617.1"/>
    </source>
</evidence>
<protein>
    <recommendedName>
        <fullName evidence="2">Altered inheritance of mitochondria protein 32</fullName>
    </recommendedName>
</protein>
<evidence type="ECO:0000256" key="3">
    <source>
        <dbReference type="SAM" id="MobiDB-lite"/>
    </source>
</evidence>
<dbReference type="RefSeq" id="XP_034012054.1">
    <property type="nucleotide sequence ID" value="XM_034155875.1"/>
</dbReference>
<dbReference type="OrthoDB" id="10253744at2759"/>
<dbReference type="EMBL" id="SWFT01000101">
    <property type="protein sequence ID" value="KAA8901617.1"/>
    <property type="molecule type" value="Genomic_DNA"/>
</dbReference>
<gene>
    <name evidence="4" type="ORF">DIURU_003145</name>
</gene>
<dbReference type="InterPro" id="IPR009737">
    <property type="entry name" value="Aim32/Apd1-like"/>
</dbReference>
<comment type="caution">
    <text evidence="4">The sequence shown here is derived from an EMBL/GenBank/DDBJ whole genome shotgun (WGS) entry which is preliminary data.</text>
</comment>
<dbReference type="VEuPathDB" id="FungiDB:DIURU_003145"/>
<comment type="similarity">
    <text evidence="1">Belongs to the AIM32 family.</text>
</comment>
<feature type="compositionally biased region" description="Low complexity" evidence="3">
    <location>
        <begin position="155"/>
        <end position="167"/>
    </location>
</feature>
<keyword evidence="5" id="KW-1185">Reference proteome</keyword>
<dbReference type="Proteomes" id="UP000449547">
    <property type="component" value="Unassembled WGS sequence"/>
</dbReference>
<dbReference type="GeneID" id="54781796"/>
<dbReference type="Pfam" id="PF06999">
    <property type="entry name" value="Suc_Fer-like"/>
    <property type="match status" value="1"/>
</dbReference>
<sequence length="290" mass="32358">MFKRSLMSVWRRQVSYVDRCPVNCDCGYPTADELRFNEPIDWKQNLNGTKVQPYKHVLIASDTPIDQLPAKAELVPGSLVHELDRFKRTKLSPTHPVLFSAVDIPGLKHPEVAIFPDRIKVAINQLDDVLSFYDQFLIPPNHEPKPVHNPFAKATTKGKPTTTGRTPIAIPEIPDKSVSFTTSPFTRPTVVICGHAARDQRCGVMGPLLKQVFTDELQKRQLDVDVGLISHIGGHAYAGNVIWLPSAPHQAPVWYGRVFPELVPGIIEETIIGGKIIKELYRGIIPETKA</sequence>
<dbReference type="InterPro" id="IPR036249">
    <property type="entry name" value="Thioredoxin-like_sf"/>
</dbReference>
<dbReference type="AlphaFoldDB" id="A0A642UMA5"/>
<evidence type="ECO:0000256" key="1">
    <source>
        <dbReference type="ARBA" id="ARBA00038208"/>
    </source>
</evidence>
<organism evidence="4 5">
    <name type="scientific">Diutina rugosa</name>
    <name type="common">Yeast</name>
    <name type="synonym">Candida rugosa</name>
    <dbReference type="NCBI Taxonomy" id="5481"/>
    <lineage>
        <taxon>Eukaryota</taxon>
        <taxon>Fungi</taxon>
        <taxon>Dikarya</taxon>
        <taxon>Ascomycota</taxon>
        <taxon>Saccharomycotina</taxon>
        <taxon>Pichiomycetes</taxon>
        <taxon>Debaryomycetaceae</taxon>
        <taxon>Diutina</taxon>
    </lineage>
</organism>
<feature type="region of interest" description="Disordered" evidence="3">
    <location>
        <begin position="144"/>
        <end position="170"/>
    </location>
</feature>
<reference evidence="4 5" key="1">
    <citation type="submission" date="2019-07" db="EMBL/GenBank/DDBJ databases">
        <title>Genome assembly of two rare yeast pathogens: Diutina rugosa and Trichomonascus ciferrii.</title>
        <authorList>
            <person name="Mixao V."/>
            <person name="Saus E."/>
            <person name="Hansen A."/>
            <person name="Lass-Flor C."/>
            <person name="Gabaldon T."/>
        </authorList>
    </citation>
    <scope>NUCLEOTIDE SEQUENCE [LARGE SCALE GENOMIC DNA]</scope>
    <source>
        <strain evidence="4 5">CBS 613</strain>
    </source>
</reference>
<evidence type="ECO:0000313" key="5">
    <source>
        <dbReference type="Proteomes" id="UP000449547"/>
    </source>
</evidence>
<accession>A0A642UMA5</accession>
<dbReference type="PANTHER" id="PTHR31902">
    <property type="entry name" value="ACTIN PATCHES DISTAL PROTEIN 1"/>
    <property type="match status" value="1"/>
</dbReference>
<dbReference type="Gene3D" id="3.40.30.10">
    <property type="entry name" value="Glutaredoxin"/>
    <property type="match status" value="1"/>
</dbReference>
<dbReference type="PANTHER" id="PTHR31902:SF7">
    <property type="entry name" value="ALTERED INHERITANCE OF MITOCHONDRIA PROTEIN 32"/>
    <property type="match status" value="1"/>
</dbReference>
<proteinExistence type="inferred from homology"/>
<evidence type="ECO:0000256" key="2">
    <source>
        <dbReference type="ARBA" id="ARBA00040895"/>
    </source>
</evidence>
<dbReference type="SUPFAM" id="SSF52833">
    <property type="entry name" value="Thioredoxin-like"/>
    <property type="match status" value="1"/>
</dbReference>
<dbReference type="OMA" id="IWYGRVF"/>